<feature type="compositionally biased region" description="Basic and acidic residues" evidence="1">
    <location>
        <begin position="423"/>
        <end position="438"/>
    </location>
</feature>
<dbReference type="PANTHER" id="PTHR34660">
    <property type="entry name" value="MYB-LIKE PROTEIN X"/>
    <property type="match status" value="1"/>
</dbReference>
<feature type="compositionally biased region" description="Basic residues" evidence="1">
    <location>
        <begin position="41"/>
        <end position="60"/>
    </location>
</feature>
<sequence length="525" mass="58427">MSRCFTYPPPGYCRNGATYEALIESIKLQKETDKAKTERRKEKRAKKEKKEKKDKEKKKRKNDEKEKLQNNQIQDSHKLQKVAGFTESQIKGTKTNTELLEKSDLTEECGQPIKPCYSSDSTQNSNKRRRDDSDGALLLDDSAGHGKPLKILILKKHKGSDSSKSGEDVKLKSFSSVPQSSSLDRAQPVSNNRNNGVPATSGRENNGVQAIPLTQTKSHTIFERTQINNSNVLGRDQPVSTSSAKHVLPSGSRKSDAELLKSSRQQQQIANFVRPVLPQSQHEISSSSLSRKSDAELLKSSRQQQQIANFIRPVLPQSQHEISSSSLSRKSDPELLKSSRQQQQIAKFVRPVLPQSQLQHEIPSSSASRNIGIQGPKPGPHQQGTSDMRPRIPDPASNKTNPSATGKRPISEITVPSNSGLPKAEKKKEDPHKEGPSRHEKKLLKKQAKYEKLLGSWAPSVLQTLLPVDNDDDDWLSPRPKSAKSTISRGEVETCREVAPASLWQPRAHFLAEADMHALPYTVPF</sequence>
<comment type="caution">
    <text evidence="2">The sequence shown here is derived from an EMBL/GenBank/DDBJ whole genome shotgun (WGS) entry which is preliminary data.</text>
</comment>
<dbReference type="Proteomes" id="UP001229421">
    <property type="component" value="Unassembled WGS sequence"/>
</dbReference>
<evidence type="ECO:0000256" key="1">
    <source>
        <dbReference type="SAM" id="MobiDB-lite"/>
    </source>
</evidence>
<feature type="compositionally biased region" description="Polar residues" evidence="1">
    <location>
        <begin position="173"/>
        <end position="244"/>
    </location>
</feature>
<organism evidence="2 3">
    <name type="scientific">Tagetes erecta</name>
    <name type="common">African marigold</name>
    <dbReference type="NCBI Taxonomy" id="13708"/>
    <lineage>
        <taxon>Eukaryota</taxon>
        <taxon>Viridiplantae</taxon>
        <taxon>Streptophyta</taxon>
        <taxon>Embryophyta</taxon>
        <taxon>Tracheophyta</taxon>
        <taxon>Spermatophyta</taxon>
        <taxon>Magnoliopsida</taxon>
        <taxon>eudicotyledons</taxon>
        <taxon>Gunneridae</taxon>
        <taxon>Pentapetalae</taxon>
        <taxon>asterids</taxon>
        <taxon>campanulids</taxon>
        <taxon>Asterales</taxon>
        <taxon>Asteraceae</taxon>
        <taxon>Asteroideae</taxon>
        <taxon>Heliantheae alliance</taxon>
        <taxon>Tageteae</taxon>
        <taxon>Tagetes</taxon>
    </lineage>
</organism>
<feature type="region of interest" description="Disordered" evidence="1">
    <location>
        <begin position="354"/>
        <end position="443"/>
    </location>
</feature>
<feature type="region of interest" description="Disordered" evidence="1">
    <location>
        <begin position="157"/>
        <end position="256"/>
    </location>
</feature>
<dbReference type="PANTHER" id="PTHR34660:SF7">
    <property type="entry name" value="DNA LIGASE-LIKE PROTEIN"/>
    <property type="match status" value="1"/>
</dbReference>
<feature type="compositionally biased region" description="Polar residues" evidence="1">
    <location>
        <begin position="354"/>
        <end position="371"/>
    </location>
</feature>
<evidence type="ECO:0000313" key="3">
    <source>
        <dbReference type="Proteomes" id="UP001229421"/>
    </source>
</evidence>
<feature type="compositionally biased region" description="Basic and acidic residues" evidence="1">
    <location>
        <begin position="159"/>
        <end position="171"/>
    </location>
</feature>
<protein>
    <submittedName>
        <fullName evidence="2">Uncharacterized protein</fullName>
    </submittedName>
</protein>
<reference evidence="2" key="1">
    <citation type="journal article" date="2023" name="bioRxiv">
        <title>Improved chromosome-level genome assembly for marigold (Tagetes erecta).</title>
        <authorList>
            <person name="Jiang F."/>
            <person name="Yuan L."/>
            <person name="Wang S."/>
            <person name="Wang H."/>
            <person name="Xu D."/>
            <person name="Wang A."/>
            <person name="Fan W."/>
        </authorList>
    </citation>
    <scope>NUCLEOTIDE SEQUENCE</scope>
    <source>
        <strain evidence="2">WSJ</strain>
        <tissue evidence="2">Leaf</tissue>
    </source>
</reference>
<keyword evidence="3" id="KW-1185">Reference proteome</keyword>
<evidence type="ECO:0000313" key="2">
    <source>
        <dbReference type="EMBL" id="KAK1416449.1"/>
    </source>
</evidence>
<proteinExistence type="predicted"/>
<dbReference type="EMBL" id="JAUHHV010000008">
    <property type="protein sequence ID" value="KAK1416449.1"/>
    <property type="molecule type" value="Genomic_DNA"/>
</dbReference>
<accession>A0AAD8NP99</accession>
<feature type="region of interest" description="Disordered" evidence="1">
    <location>
        <begin position="26"/>
        <end position="142"/>
    </location>
</feature>
<feature type="compositionally biased region" description="Basic and acidic residues" evidence="1">
    <location>
        <begin position="27"/>
        <end position="40"/>
    </location>
</feature>
<dbReference type="AlphaFoldDB" id="A0AAD8NP99"/>
<gene>
    <name evidence="2" type="ORF">QVD17_32240</name>
</gene>
<feature type="compositionally biased region" description="Polar residues" evidence="1">
    <location>
        <begin position="86"/>
        <end position="98"/>
    </location>
</feature>
<feature type="region of interest" description="Disordered" evidence="1">
    <location>
        <begin position="280"/>
        <end position="341"/>
    </location>
</feature>
<name>A0AAD8NP99_TARER</name>